<dbReference type="PANTHER" id="PTHR12159">
    <property type="entry name" value="G/T AND G/U MISMATCH-SPECIFIC DNA GLYCOSYLASE"/>
    <property type="match status" value="1"/>
</dbReference>
<reference evidence="5 6" key="1">
    <citation type="submission" date="2020-02" db="EMBL/GenBank/DDBJ databases">
        <authorList>
            <person name="Kim M.K."/>
        </authorList>
    </citation>
    <scope>NUCLEOTIDE SEQUENCE [LARGE SCALE GENOMIC DNA]</scope>
    <source>
        <strain evidence="5 6">BT327</strain>
    </source>
</reference>
<dbReference type="Pfam" id="PF03167">
    <property type="entry name" value="UDG"/>
    <property type="match status" value="1"/>
</dbReference>
<dbReference type="NCBIfam" id="NF007570">
    <property type="entry name" value="PRK10201.1"/>
    <property type="match status" value="1"/>
</dbReference>
<protein>
    <submittedName>
        <fullName evidence="5">G/U mismatch-specific DNA glycosylase</fullName>
        <ecNumber evidence="5">3.2.2.28</ecNumber>
    </submittedName>
</protein>
<evidence type="ECO:0000313" key="6">
    <source>
        <dbReference type="Proteomes" id="UP000474777"/>
    </source>
</evidence>
<keyword evidence="1" id="KW-0227">DNA damage</keyword>
<dbReference type="CDD" id="cd10028">
    <property type="entry name" value="UDG-F2_TDG_MUG"/>
    <property type="match status" value="1"/>
</dbReference>
<dbReference type="SUPFAM" id="SSF52141">
    <property type="entry name" value="Uracil-DNA glycosylase-like"/>
    <property type="match status" value="1"/>
</dbReference>
<evidence type="ECO:0000259" key="4">
    <source>
        <dbReference type="SMART" id="SM00986"/>
    </source>
</evidence>
<dbReference type="PANTHER" id="PTHR12159:SF9">
    <property type="entry name" value="G_T MISMATCH-SPECIFIC THYMINE DNA GLYCOSYLASE"/>
    <property type="match status" value="1"/>
</dbReference>
<dbReference type="GO" id="GO:0004844">
    <property type="term" value="F:uracil DNA N-glycosylase activity"/>
    <property type="evidence" value="ECO:0007669"/>
    <property type="project" value="TreeGrafter"/>
</dbReference>
<comment type="caution">
    <text evidence="5">The sequence shown here is derived from an EMBL/GenBank/DDBJ whole genome shotgun (WGS) entry which is preliminary data.</text>
</comment>
<dbReference type="Proteomes" id="UP000474777">
    <property type="component" value="Unassembled WGS sequence"/>
</dbReference>
<evidence type="ECO:0000256" key="1">
    <source>
        <dbReference type="ARBA" id="ARBA00022763"/>
    </source>
</evidence>
<evidence type="ECO:0000256" key="2">
    <source>
        <dbReference type="ARBA" id="ARBA00022801"/>
    </source>
</evidence>
<dbReference type="SMART" id="SM00987">
    <property type="entry name" value="UreE_C"/>
    <property type="match status" value="1"/>
</dbReference>
<sequence>MIKPTKADLAAARNTTISDVISPELDVLFCGINTGLYSAATGHHFARPGNRFWPTLHRSGFTPVLFSPDQELELISLGYGITNLVDRATATADELEKEELHEGGKRLLRKLQVFRPKVLAVLGISAYRTAFSQPKTTLGRQPELLADTIVWVLPNPSGLNAHFPPVKLAEVFRDFREELISTGIIEG</sequence>
<dbReference type="InterPro" id="IPR005122">
    <property type="entry name" value="Uracil-DNA_glycosylase-like"/>
</dbReference>
<evidence type="ECO:0000256" key="3">
    <source>
        <dbReference type="ARBA" id="ARBA00023204"/>
    </source>
</evidence>
<accession>A0A6B3LQJ7</accession>
<dbReference type="RefSeq" id="WP_163916058.1">
    <property type="nucleotide sequence ID" value="NZ_JAAGWD010000007.1"/>
</dbReference>
<keyword evidence="2 5" id="KW-0378">Hydrolase</keyword>
<dbReference type="SMART" id="SM00986">
    <property type="entry name" value="UDG"/>
    <property type="match status" value="1"/>
</dbReference>
<dbReference type="Gene3D" id="3.40.470.10">
    <property type="entry name" value="Uracil-DNA glycosylase-like domain"/>
    <property type="match status" value="1"/>
</dbReference>
<evidence type="ECO:0000313" key="5">
    <source>
        <dbReference type="EMBL" id="NEM99152.1"/>
    </source>
</evidence>
<proteinExistence type="predicted"/>
<dbReference type="AlphaFoldDB" id="A0A6B3LQJ7"/>
<dbReference type="GO" id="GO:0006285">
    <property type="term" value="P:base-excision repair, AP site formation"/>
    <property type="evidence" value="ECO:0007669"/>
    <property type="project" value="InterPro"/>
</dbReference>
<keyword evidence="6" id="KW-1185">Reference proteome</keyword>
<dbReference type="EC" id="3.2.2.28" evidence="5"/>
<dbReference type="InterPro" id="IPR036895">
    <property type="entry name" value="Uracil-DNA_glycosylase-like_sf"/>
</dbReference>
<dbReference type="GO" id="GO:0008263">
    <property type="term" value="F:pyrimidine-specific mismatch base pair DNA N-glycosylase activity"/>
    <property type="evidence" value="ECO:0007669"/>
    <property type="project" value="TreeGrafter"/>
</dbReference>
<feature type="domain" description="Uracil-DNA glycosylase-like" evidence="4">
    <location>
        <begin position="18"/>
        <end position="176"/>
    </location>
</feature>
<gene>
    <name evidence="5" type="primary">mug</name>
    <name evidence="5" type="ORF">GXP69_15745</name>
</gene>
<dbReference type="InterPro" id="IPR015637">
    <property type="entry name" value="MUG/TDG"/>
</dbReference>
<keyword evidence="5" id="KW-0326">Glycosidase</keyword>
<keyword evidence="3" id="KW-0234">DNA repair</keyword>
<name>A0A6B3LQJ7_9BACT</name>
<dbReference type="EMBL" id="JAAGWD010000007">
    <property type="protein sequence ID" value="NEM99152.1"/>
    <property type="molecule type" value="Genomic_DNA"/>
</dbReference>
<organism evidence="5 6">
    <name type="scientific">Pontibacter burrus</name>
    <dbReference type="NCBI Taxonomy" id="2704466"/>
    <lineage>
        <taxon>Bacteria</taxon>
        <taxon>Pseudomonadati</taxon>
        <taxon>Bacteroidota</taxon>
        <taxon>Cytophagia</taxon>
        <taxon>Cytophagales</taxon>
        <taxon>Hymenobacteraceae</taxon>
        <taxon>Pontibacter</taxon>
    </lineage>
</organism>